<sequence>MEFACGFVYVPPSLSQKERRYPNIIKRSALLPPNHRLRPQSPPPPPPPPPPIPPRKHPETESENSKDGKRVLENSVFYENTILAAASLNSVKPEQPTPPKKTALLPPPLKTRSESCSYDQPLICPQSSIINQELAYDVPKTEPDLNAQPQDPNYSYSVPEGTGGEVNLPADSDIVSSQAPAIPPRPDFMNLVPEYIMPLPLSHSPPSTSPKIPLSPSSKETADLPGNPNVVLVSLGKLLSEEKVDPIQGVHSLCSQCGSVVDTCYDNTVDECYFCKSSSFSNTPSLLQSPLNGYQDELFLLNPDEKPLCDTDPLLLFCIDVSGSMKITSEVSEGEHTVNKSRLQFVQEAVSQCVERLSEQQPGTRVGLISFNHEVTMHGYENFKSRCLSGAELIESLYLKEIGASFPSPPPLSQTKDYLERQVMGLSASGATALGPAALLAIAIASRQPGSKVIICTDGKANTELGNLEVEDTDALTPVSSTIFYQELGEFAADNGVTVSVLSIEGTDCRLDELGKLADRTRGKVVIASPSRLHPEFEQIIQNRTIATHCTVIILLPKSMCMKGEKEAGHKGTREVGNVDPDTDITFQFRANEKVSEVPPPSPGSRVSIQLQIKYRQRNGRTMLRVITADREVTDDSSAVLSSLCLAIIQLNSSQASATLAVRGRLLDARREGDMQKQLIERAIKHNHSAEAEQTYNQWVKTMEPIYTNFTQKNTVSSDSESLTDAAAALFYTMKQRNKKSISE</sequence>
<evidence type="ECO:0000256" key="1">
    <source>
        <dbReference type="SAM" id="MobiDB-lite"/>
    </source>
</evidence>
<dbReference type="InterPro" id="IPR050550">
    <property type="entry name" value="SEC23_SEC24_subfamily"/>
</dbReference>
<gene>
    <name evidence="3" type="primary">CASS4</name>
</gene>
<reference evidence="3" key="2">
    <citation type="submission" date="2025-08" db="UniProtKB">
        <authorList>
            <consortium name="Ensembl"/>
        </authorList>
    </citation>
    <scope>IDENTIFICATION</scope>
</reference>
<feature type="compositionally biased region" description="Pro residues" evidence="1">
    <location>
        <begin position="95"/>
        <end position="109"/>
    </location>
</feature>
<evidence type="ECO:0000313" key="3">
    <source>
        <dbReference type="Ensembl" id="ENSOABP00000065683.1"/>
    </source>
</evidence>
<dbReference type="PANTHER" id="PTHR13803">
    <property type="entry name" value="SEC24-RELATED PROTEIN"/>
    <property type="match status" value="1"/>
</dbReference>
<dbReference type="GO" id="GO:0070971">
    <property type="term" value="C:endoplasmic reticulum exit site"/>
    <property type="evidence" value="ECO:0007669"/>
    <property type="project" value="TreeGrafter"/>
</dbReference>
<dbReference type="Proteomes" id="UP000472276">
    <property type="component" value="Unassembled WGS sequence"/>
</dbReference>
<proteinExistence type="predicted"/>
<reference evidence="4" key="1">
    <citation type="submission" date="2020-03" db="EMBL/GenBank/DDBJ databases">
        <title>Evolution of repeat sequences and sex chromosomes of tilapia species revealed by chromosome-level genomes.</title>
        <authorList>
            <person name="Xu L."/>
            <person name="Tao W."/>
            <person name="Wang D."/>
            <person name="Zhou Q."/>
        </authorList>
    </citation>
    <scope>NUCLEOTIDE SEQUENCE [LARGE SCALE GENOMIC DNA]</scope>
    <source>
        <strain evidence="4">Israel</strain>
    </source>
</reference>
<feature type="region of interest" description="Disordered" evidence="1">
    <location>
        <begin position="18"/>
        <end position="73"/>
    </location>
</feature>
<evidence type="ECO:0000259" key="2">
    <source>
        <dbReference type="PROSITE" id="PS50234"/>
    </source>
</evidence>
<reference evidence="3" key="3">
    <citation type="submission" date="2025-09" db="UniProtKB">
        <authorList>
            <consortium name="Ensembl"/>
        </authorList>
    </citation>
    <scope>IDENTIFICATION</scope>
</reference>
<accession>A0AAZ1XDE7</accession>
<feature type="compositionally biased region" description="Pro residues" evidence="1">
    <location>
        <begin position="40"/>
        <end position="53"/>
    </location>
</feature>
<dbReference type="GO" id="GO:0090110">
    <property type="term" value="P:COPII-coated vesicle cargo loading"/>
    <property type="evidence" value="ECO:0007669"/>
    <property type="project" value="TreeGrafter"/>
</dbReference>
<dbReference type="CDD" id="cd00198">
    <property type="entry name" value="vWFA"/>
    <property type="match status" value="1"/>
</dbReference>
<evidence type="ECO:0000313" key="4">
    <source>
        <dbReference type="Proteomes" id="UP000472276"/>
    </source>
</evidence>
<dbReference type="GO" id="GO:0000149">
    <property type="term" value="F:SNARE binding"/>
    <property type="evidence" value="ECO:0007669"/>
    <property type="project" value="TreeGrafter"/>
</dbReference>
<protein>
    <recommendedName>
        <fullName evidence="2">VWFA domain-containing protein</fullName>
    </recommendedName>
</protein>
<feature type="domain" description="VWFA" evidence="2">
    <location>
        <begin position="314"/>
        <end position="540"/>
    </location>
</feature>
<dbReference type="GO" id="GO:0030127">
    <property type="term" value="C:COPII vesicle coat"/>
    <property type="evidence" value="ECO:0007669"/>
    <property type="project" value="TreeGrafter"/>
</dbReference>
<dbReference type="InterPro" id="IPR036465">
    <property type="entry name" value="vWFA_dom_sf"/>
</dbReference>
<dbReference type="SUPFAM" id="SSF53300">
    <property type="entry name" value="vWA-like"/>
    <property type="match status" value="1"/>
</dbReference>
<dbReference type="Pfam" id="PF13519">
    <property type="entry name" value="VWA_2"/>
    <property type="match status" value="1"/>
</dbReference>
<organism evidence="3 4">
    <name type="scientific">Oreochromis aureus</name>
    <name type="common">Israeli tilapia</name>
    <name type="synonym">Chromis aureus</name>
    <dbReference type="NCBI Taxonomy" id="47969"/>
    <lineage>
        <taxon>Eukaryota</taxon>
        <taxon>Metazoa</taxon>
        <taxon>Chordata</taxon>
        <taxon>Craniata</taxon>
        <taxon>Vertebrata</taxon>
        <taxon>Euteleostomi</taxon>
        <taxon>Actinopterygii</taxon>
        <taxon>Neopterygii</taxon>
        <taxon>Teleostei</taxon>
        <taxon>Neoteleostei</taxon>
        <taxon>Acanthomorphata</taxon>
        <taxon>Ovalentaria</taxon>
        <taxon>Cichlomorphae</taxon>
        <taxon>Cichliformes</taxon>
        <taxon>Cichlidae</taxon>
        <taxon>African cichlids</taxon>
        <taxon>Pseudocrenilabrinae</taxon>
        <taxon>Oreochromini</taxon>
        <taxon>Oreochromis</taxon>
    </lineage>
</organism>
<dbReference type="GO" id="GO:0008270">
    <property type="term" value="F:zinc ion binding"/>
    <property type="evidence" value="ECO:0007669"/>
    <property type="project" value="TreeGrafter"/>
</dbReference>
<dbReference type="InterPro" id="IPR002035">
    <property type="entry name" value="VWF_A"/>
</dbReference>
<dbReference type="Gene3D" id="2.60.40.1670">
    <property type="entry name" value="beta-sandwich domain of Sec23/24"/>
    <property type="match status" value="1"/>
</dbReference>
<keyword evidence="4" id="KW-1185">Reference proteome</keyword>
<name>A0AAZ1XDE7_OREAU</name>
<dbReference type="Gene3D" id="3.40.50.410">
    <property type="entry name" value="von Willebrand factor, type A domain"/>
    <property type="match status" value="1"/>
</dbReference>
<dbReference type="Ensembl" id="ENSOABT00000074694.1">
    <property type="protein sequence ID" value="ENSOABP00000065683.1"/>
    <property type="gene ID" value="ENSOABG00000030193.1"/>
</dbReference>
<dbReference type="PROSITE" id="PS50234">
    <property type="entry name" value="VWFA"/>
    <property type="match status" value="1"/>
</dbReference>
<dbReference type="SUPFAM" id="SSF81995">
    <property type="entry name" value="beta-sandwich domain of Sec23/24"/>
    <property type="match status" value="1"/>
</dbReference>
<feature type="compositionally biased region" description="Basic and acidic residues" evidence="1">
    <location>
        <begin position="56"/>
        <end position="72"/>
    </location>
</feature>
<dbReference type="PANTHER" id="PTHR13803:SF36">
    <property type="entry name" value="TYPE A VON WILLEBRAND FACTOR DOMAIN-CONTAINING PROTEIN"/>
    <property type="match status" value="1"/>
</dbReference>
<feature type="region of interest" description="Disordered" evidence="1">
    <location>
        <begin position="202"/>
        <end position="225"/>
    </location>
</feature>
<dbReference type="SMART" id="SM00327">
    <property type="entry name" value="VWA"/>
    <property type="match status" value="1"/>
</dbReference>
<feature type="region of interest" description="Disordered" evidence="1">
    <location>
        <begin position="89"/>
        <end position="112"/>
    </location>
</feature>
<dbReference type="AlphaFoldDB" id="A0AAZ1XDE7"/>